<dbReference type="InterPro" id="IPR013482">
    <property type="entry name" value="Molybde_CF_guanTrfase"/>
</dbReference>
<keyword evidence="6" id="KW-0342">GTP-binding</keyword>
<evidence type="ECO:0000256" key="1">
    <source>
        <dbReference type="ARBA" id="ARBA00022490"/>
    </source>
</evidence>
<dbReference type="SUPFAM" id="SSF53448">
    <property type="entry name" value="Nucleotide-diphospho-sugar transferases"/>
    <property type="match status" value="1"/>
</dbReference>
<dbReference type="Pfam" id="PF12804">
    <property type="entry name" value="NTP_transf_3"/>
    <property type="match status" value="1"/>
</dbReference>
<dbReference type="PANTHER" id="PTHR19136:SF81">
    <property type="entry name" value="MOLYBDENUM COFACTOR GUANYLYLTRANSFERASE"/>
    <property type="match status" value="1"/>
</dbReference>
<keyword evidence="4" id="KW-0547">Nucleotide-binding</keyword>
<sequence>MIQRTLGVVLAGGLSSRMKQDKASLQRNHQTMLEFSRSTLEKCDVDDIVISGSNYQVKDAYINLGPLAGIFSVIKQCPASALLIMPVDLPLITPEILMQLKLVGELSNKACSYKDHPLPLYLPVNSFVELFIQQALSKNSLIEKGPSIRQLFKAIPHQEINQPDQSCLFNTNTPEQWQQAQRFFSLTSKY</sequence>
<evidence type="ECO:0000313" key="10">
    <source>
        <dbReference type="Proteomes" id="UP000537141"/>
    </source>
</evidence>
<evidence type="ECO:0000256" key="2">
    <source>
        <dbReference type="ARBA" id="ARBA00022679"/>
    </source>
</evidence>
<dbReference type="Gene3D" id="3.90.550.10">
    <property type="entry name" value="Spore Coat Polysaccharide Biosynthesis Protein SpsA, Chain A"/>
    <property type="match status" value="1"/>
</dbReference>
<dbReference type="EC" id="2.7.7.77" evidence="9"/>
<dbReference type="GO" id="GO:0046872">
    <property type="term" value="F:metal ion binding"/>
    <property type="evidence" value="ECO:0007669"/>
    <property type="project" value="UniProtKB-KW"/>
</dbReference>
<feature type="domain" description="MobA-like NTP transferase" evidence="8">
    <location>
        <begin position="7"/>
        <end position="104"/>
    </location>
</feature>
<keyword evidence="5" id="KW-0460">Magnesium</keyword>
<keyword evidence="2 9" id="KW-0808">Transferase</keyword>
<evidence type="ECO:0000259" key="8">
    <source>
        <dbReference type="Pfam" id="PF12804"/>
    </source>
</evidence>
<keyword evidence="10" id="KW-1185">Reference proteome</keyword>
<keyword evidence="1" id="KW-0963">Cytoplasm</keyword>
<evidence type="ECO:0000256" key="5">
    <source>
        <dbReference type="ARBA" id="ARBA00022842"/>
    </source>
</evidence>
<dbReference type="PANTHER" id="PTHR19136">
    <property type="entry name" value="MOLYBDENUM COFACTOR GUANYLYLTRANSFERASE"/>
    <property type="match status" value="1"/>
</dbReference>
<dbReference type="Proteomes" id="UP000537141">
    <property type="component" value="Unassembled WGS sequence"/>
</dbReference>
<name>A0A7X0NE86_9GAMM</name>
<keyword evidence="7" id="KW-0501">Molybdenum cofactor biosynthesis</keyword>
<dbReference type="GO" id="GO:0061603">
    <property type="term" value="F:molybdenum cofactor guanylyltransferase activity"/>
    <property type="evidence" value="ECO:0007669"/>
    <property type="project" value="UniProtKB-EC"/>
</dbReference>
<evidence type="ECO:0000256" key="3">
    <source>
        <dbReference type="ARBA" id="ARBA00022723"/>
    </source>
</evidence>
<comment type="caution">
    <text evidence="9">The sequence shown here is derived from an EMBL/GenBank/DDBJ whole genome shotgun (WGS) entry which is preliminary data.</text>
</comment>
<protein>
    <submittedName>
        <fullName evidence="9">Molybdopterin-guanine dinucleotide biosynthesis protein A</fullName>
        <ecNumber evidence="9">2.7.7.77</ecNumber>
    </submittedName>
</protein>
<dbReference type="RefSeq" id="WP_184421488.1">
    <property type="nucleotide sequence ID" value="NZ_AP027362.1"/>
</dbReference>
<keyword evidence="3" id="KW-0479">Metal-binding</keyword>
<keyword evidence="9" id="KW-0548">Nucleotidyltransferase</keyword>
<dbReference type="EMBL" id="JACHHU010000001">
    <property type="protein sequence ID" value="MBB6541812.1"/>
    <property type="molecule type" value="Genomic_DNA"/>
</dbReference>
<dbReference type="InterPro" id="IPR025877">
    <property type="entry name" value="MobA-like_NTP_Trfase"/>
</dbReference>
<dbReference type="CDD" id="cd02503">
    <property type="entry name" value="MobA"/>
    <property type="match status" value="1"/>
</dbReference>
<evidence type="ECO:0000256" key="6">
    <source>
        <dbReference type="ARBA" id="ARBA00023134"/>
    </source>
</evidence>
<dbReference type="GO" id="GO:1902758">
    <property type="term" value="P:bis(molybdopterin guanine dinucleotide)molybdenum biosynthetic process"/>
    <property type="evidence" value="ECO:0007669"/>
    <property type="project" value="TreeGrafter"/>
</dbReference>
<proteinExistence type="predicted"/>
<dbReference type="AlphaFoldDB" id="A0A7X0NE86"/>
<accession>A0A7X0NE86</accession>
<reference evidence="9 10" key="1">
    <citation type="submission" date="2020-08" db="EMBL/GenBank/DDBJ databases">
        <title>Genomic Encyclopedia of Type Strains, Phase IV (KMG-IV): sequencing the most valuable type-strain genomes for metagenomic binning, comparative biology and taxonomic classification.</title>
        <authorList>
            <person name="Goeker M."/>
        </authorList>
    </citation>
    <scope>NUCLEOTIDE SEQUENCE [LARGE SCALE GENOMIC DNA]</scope>
    <source>
        <strain evidence="9 10">DSM 26287</strain>
    </source>
</reference>
<evidence type="ECO:0000256" key="7">
    <source>
        <dbReference type="ARBA" id="ARBA00023150"/>
    </source>
</evidence>
<evidence type="ECO:0000256" key="4">
    <source>
        <dbReference type="ARBA" id="ARBA00022741"/>
    </source>
</evidence>
<evidence type="ECO:0000313" key="9">
    <source>
        <dbReference type="EMBL" id="MBB6541812.1"/>
    </source>
</evidence>
<dbReference type="GO" id="GO:0005525">
    <property type="term" value="F:GTP binding"/>
    <property type="evidence" value="ECO:0007669"/>
    <property type="project" value="UniProtKB-KW"/>
</dbReference>
<gene>
    <name evidence="9" type="ORF">HNQ55_000286</name>
</gene>
<dbReference type="InterPro" id="IPR029044">
    <property type="entry name" value="Nucleotide-diphossugar_trans"/>
</dbReference>
<organism evidence="9 10">
    <name type="scientific">Thalassotalea piscium</name>
    <dbReference type="NCBI Taxonomy" id="1230533"/>
    <lineage>
        <taxon>Bacteria</taxon>
        <taxon>Pseudomonadati</taxon>
        <taxon>Pseudomonadota</taxon>
        <taxon>Gammaproteobacteria</taxon>
        <taxon>Alteromonadales</taxon>
        <taxon>Colwelliaceae</taxon>
        <taxon>Thalassotalea</taxon>
    </lineage>
</organism>